<evidence type="ECO:0000313" key="2">
    <source>
        <dbReference type="EMBL" id="MFC4010936.1"/>
    </source>
</evidence>
<protein>
    <submittedName>
        <fullName evidence="2">Uncharacterized protein</fullName>
    </submittedName>
</protein>
<keyword evidence="1" id="KW-0812">Transmembrane</keyword>
<evidence type="ECO:0000313" key="3">
    <source>
        <dbReference type="Proteomes" id="UP001595851"/>
    </source>
</evidence>
<organism evidence="2 3">
    <name type="scientific">Nonomuraea purpurea</name>
    <dbReference type="NCBI Taxonomy" id="1849276"/>
    <lineage>
        <taxon>Bacteria</taxon>
        <taxon>Bacillati</taxon>
        <taxon>Actinomycetota</taxon>
        <taxon>Actinomycetes</taxon>
        <taxon>Streptosporangiales</taxon>
        <taxon>Streptosporangiaceae</taxon>
        <taxon>Nonomuraea</taxon>
    </lineage>
</organism>
<feature type="transmembrane region" description="Helical" evidence="1">
    <location>
        <begin position="7"/>
        <end position="29"/>
    </location>
</feature>
<accession>A0ABV8GAC6</accession>
<keyword evidence="1" id="KW-1133">Transmembrane helix</keyword>
<name>A0ABV8GAC6_9ACTN</name>
<dbReference type="Proteomes" id="UP001595851">
    <property type="component" value="Unassembled WGS sequence"/>
</dbReference>
<reference evidence="3" key="1">
    <citation type="journal article" date="2019" name="Int. J. Syst. Evol. Microbiol.">
        <title>The Global Catalogue of Microorganisms (GCM) 10K type strain sequencing project: providing services to taxonomists for standard genome sequencing and annotation.</title>
        <authorList>
            <consortium name="The Broad Institute Genomics Platform"/>
            <consortium name="The Broad Institute Genome Sequencing Center for Infectious Disease"/>
            <person name="Wu L."/>
            <person name="Ma J."/>
        </authorList>
    </citation>
    <scope>NUCLEOTIDE SEQUENCE [LARGE SCALE GENOMIC DNA]</scope>
    <source>
        <strain evidence="3">TBRC 1276</strain>
    </source>
</reference>
<gene>
    <name evidence="2" type="ORF">ACFOY2_27160</name>
</gene>
<sequence length="64" mass="6208">MRNGVYVALVLCIGLIAALVAGITAYALGAGLVAAFAWFGAAFIGVSGLGVTILAVTGLVGSKP</sequence>
<dbReference type="RefSeq" id="WP_379530901.1">
    <property type="nucleotide sequence ID" value="NZ_JBHSBI010000014.1"/>
</dbReference>
<keyword evidence="3" id="KW-1185">Reference proteome</keyword>
<comment type="caution">
    <text evidence="2">The sequence shown here is derived from an EMBL/GenBank/DDBJ whole genome shotgun (WGS) entry which is preliminary data.</text>
</comment>
<keyword evidence="1" id="KW-0472">Membrane</keyword>
<proteinExistence type="predicted"/>
<feature type="transmembrane region" description="Helical" evidence="1">
    <location>
        <begin position="35"/>
        <end position="60"/>
    </location>
</feature>
<evidence type="ECO:0000256" key="1">
    <source>
        <dbReference type="SAM" id="Phobius"/>
    </source>
</evidence>
<dbReference type="EMBL" id="JBHSBI010000014">
    <property type="protein sequence ID" value="MFC4010936.1"/>
    <property type="molecule type" value="Genomic_DNA"/>
</dbReference>